<dbReference type="EMBL" id="HACG01002503">
    <property type="protein sequence ID" value="CEK49368.1"/>
    <property type="molecule type" value="Transcribed_RNA"/>
</dbReference>
<feature type="non-terminal residue" evidence="1">
    <location>
        <position position="1"/>
    </location>
</feature>
<gene>
    <name evidence="1" type="primary">ORF7486</name>
</gene>
<protein>
    <submittedName>
        <fullName evidence="1">Uncharacterized protein</fullName>
    </submittedName>
</protein>
<evidence type="ECO:0000313" key="1">
    <source>
        <dbReference type="EMBL" id="CEK49368.1"/>
    </source>
</evidence>
<reference evidence="1" key="1">
    <citation type="submission" date="2014-12" db="EMBL/GenBank/DDBJ databases">
        <title>Insight into the proteome of Arion vulgaris.</title>
        <authorList>
            <person name="Aradska J."/>
            <person name="Bulat T."/>
            <person name="Smidak R."/>
            <person name="Sarate P."/>
            <person name="Gangsoo J."/>
            <person name="Sialana F."/>
            <person name="Bilban M."/>
            <person name="Lubec G."/>
        </authorList>
    </citation>
    <scope>NUCLEOTIDE SEQUENCE</scope>
    <source>
        <tissue evidence="1">Skin</tissue>
    </source>
</reference>
<proteinExistence type="predicted"/>
<organism evidence="1">
    <name type="scientific">Arion vulgaris</name>
    <dbReference type="NCBI Taxonomy" id="1028688"/>
    <lineage>
        <taxon>Eukaryota</taxon>
        <taxon>Metazoa</taxon>
        <taxon>Spiralia</taxon>
        <taxon>Lophotrochozoa</taxon>
        <taxon>Mollusca</taxon>
        <taxon>Gastropoda</taxon>
        <taxon>Heterobranchia</taxon>
        <taxon>Euthyneura</taxon>
        <taxon>Panpulmonata</taxon>
        <taxon>Eupulmonata</taxon>
        <taxon>Stylommatophora</taxon>
        <taxon>Helicina</taxon>
        <taxon>Arionoidea</taxon>
        <taxon>Arionidae</taxon>
        <taxon>Arion</taxon>
    </lineage>
</organism>
<accession>A0A0B6XZQ9</accession>
<name>A0A0B6XZQ9_9EUPU</name>
<dbReference type="AlphaFoldDB" id="A0A0B6XZQ9"/>
<sequence length="58" mass="6608">TAFIKQRLQDRIQNNCPIVGHTLTQLDSYTFLKAAKNSCMSRLMQIENVNIKPSTKVV</sequence>